<protein>
    <submittedName>
        <fullName evidence="1">BPSL0067 family protein</fullName>
    </submittedName>
</protein>
<evidence type="ECO:0000313" key="2">
    <source>
        <dbReference type="Proteomes" id="UP001217838"/>
    </source>
</evidence>
<dbReference type="Proteomes" id="UP001217838">
    <property type="component" value="Unassembled WGS sequence"/>
</dbReference>
<evidence type="ECO:0000313" key="1">
    <source>
        <dbReference type="EMBL" id="MDC0669253.1"/>
    </source>
</evidence>
<gene>
    <name evidence="1" type="ORF">POL58_15985</name>
</gene>
<sequence>MPFVCTNYLNHVGKQKKDNGSCVRLVQLACAGVPNTSLWRPGKQVKGNDIAPGTVIATFNAEGRYPNLRRGNHAAFYHSQDRHTLTVVDQYVGARSIRKSNYKFDNPGGSLTANADTYYVVETEASLRSGS</sequence>
<proteinExistence type="predicted"/>
<organism evidence="1 2">
    <name type="scientific">Nannocystis radixulma</name>
    <dbReference type="NCBI Taxonomy" id="2995305"/>
    <lineage>
        <taxon>Bacteria</taxon>
        <taxon>Pseudomonadati</taxon>
        <taxon>Myxococcota</taxon>
        <taxon>Polyangia</taxon>
        <taxon>Nannocystales</taxon>
        <taxon>Nannocystaceae</taxon>
        <taxon>Nannocystis</taxon>
    </lineage>
</organism>
<reference evidence="1 2" key="1">
    <citation type="submission" date="2022-11" db="EMBL/GenBank/DDBJ databases">
        <title>Minimal conservation of predation-associated metabolite biosynthetic gene clusters underscores biosynthetic potential of Myxococcota including descriptions for ten novel species: Archangium lansinium sp. nov., Myxococcus landrumus sp. nov., Nannocystis bai.</title>
        <authorList>
            <person name="Ahearne A."/>
            <person name="Stevens C."/>
            <person name="Dowd S."/>
        </authorList>
    </citation>
    <scope>NUCLEOTIDE SEQUENCE [LARGE SCALE GENOMIC DNA]</scope>
    <source>
        <strain evidence="1 2">NCELM</strain>
    </source>
</reference>
<dbReference type="EMBL" id="JAQNDN010000007">
    <property type="protein sequence ID" value="MDC0669253.1"/>
    <property type="molecule type" value="Genomic_DNA"/>
</dbReference>
<dbReference type="RefSeq" id="WP_271998999.1">
    <property type="nucleotide sequence ID" value="NZ_JAQNDN010000007.1"/>
</dbReference>
<keyword evidence="2" id="KW-1185">Reference proteome</keyword>
<dbReference type="NCBIfam" id="NF033857">
    <property type="entry name" value="BPSL0067_fam"/>
    <property type="match status" value="1"/>
</dbReference>
<comment type="caution">
    <text evidence="1">The sequence shown here is derived from an EMBL/GenBank/DDBJ whole genome shotgun (WGS) entry which is preliminary data.</text>
</comment>
<accession>A0ABT5B561</accession>
<dbReference type="InterPro" id="IPR047746">
    <property type="entry name" value="Dae2/Tae2-like"/>
</dbReference>
<name>A0ABT5B561_9BACT</name>